<keyword evidence="3" id="KW-1185">Reference proteome</keyword>
<feature type="region of interest" description="Disordered" evidence="1">
    <location>
        <begin position="402"/>
        <end position="571"/>
    </location>
</feature>
<dbReference type="HOGENOM" id="CLU_009124_1_0_1"/>
<sequence>MEVDSFAERPLSPSIGMFESLKSRPSSSLRRARPPNIVICDENKTPLRPDPRAEKSAKRESKVGLRSIFGRTKSTKTRNGHVDDVDDSTAPNEAAKSGSTKASFADRHWPYSLQASRSDLTLASMPSLFSSKSNGSSLGLHRRAHEGSSSSKLSSGASSPPADAWNPPPLFQVYPQAIMHDTLPACAASAEALAKLNASHNVLTKEEPIPEEGSEKKEEKPKKLHQRHAGARGALEWTTKTYALVTSGYLLQYAADGHHDRSPEKILRLSKDSAAFASDLIPGKHWVLQVVACMDTSSDSRSFISKLALRGTERKFVSTMLMVFERAEDMDGWLAVLRKEIVELGGKKQLTETGEVKSVDVDAQLKTKNSQRTIVVRDPSRFSTMGSQDFSGLADDEVQEHDHGLPMIPTSDFNPDLSMDNGSFTESHCSSDGQRLESLRDSRESNTRFSYISSSQRTHGTTANSSPSCSPTRTSFSSKRGDSKSSQGGQTNQTEIRLRPNSQAISMRRQSVQAVMASFDAQPNYESRPGSSATTNDESNHTSARQSIPNFSKRLSTSSAGSQTTPADTQVTPLSVLVPLVIEPEPTKSCRKPPPTFGASRPLSTVMDLPSPRSPLSPSFPPANAMLDAPDSPAMFSGWAQREAVPQAQAKHLSPAESRLAAKRLSSSPVPSDARTAPRRFGSLTNLRAAAEDATESTNEHPRFILSSSVASRREQFELTTRNSKEAPRSSSALGAYGSDEVSSEKPLSKAPSYKRSTMMADNAFRQACPLRAKMEATPKTKASKPSSPRERPRSPKSRSPSHSPQHLDVDIQAKGLGVRRSMPQLCVGPPLLPPPNRALPPIPQKD</sequence>
<evidence type="ECO:0000256" key="1">
    <source>
        <dbReference type="SAM" id="MobiDB-lite"/>
    </source>
</evidence>
<feature type="compositionally biased region" description="Basic and acidic residues" evidence="1">
    <location>
        <begin position="41"/>
        <end position="63"/>
    </location>
</feature>
<dbReference type="GeneID" id="19269478"/>
<feature type="compositionally biased region" description="Polar residues" evidence="1">
    <location>
        <begin position="529"/>
        <end position="571"/>
    </location>
</feature>
<dbReference type="KEGG" id="pfy:PFICI_04465"/>
<reference evidence="3" key="1">
    <citation type="journal article" date="2015" name="BMC Genomics">
        <title>Genomic and transcriptomic analysis of the endophytic fungus Pestalotiopsis fici reveals its lifestyle and high potential for synthesis of natural products.</title>
        <authorList>
            <person name="Wang X."/>
            <person name="Zhang X."/>
            <person name="Liu L."/>
            <person name="Xiang M."/>
            <person name="Wang W."/>
            <person name="Sun X."/>
            <person name="Che Y."/>
            <person name="Guo L."/>
            <person name="Liu G."/>
            <person name="Guo L."/>
            <person name="Wang C."/>
            <person name="Yin W.B."/>
            <person name="Stadler M."/>
            <person name="Zhang X."/>
            <person name="Liu X."/>
        </authorList>
    </citation>
    <scope>NUCLEOTIDE SEQUENCE [LARGE SCALE GENOMIC DNA]</scope>
    <source>
        <strain evidence="3">W106-1 / CGMCC3.15140</strain>
    </source>
</reference>
<name>W3X979_PESFW</name>
<dbReference type="OMA" id="TVQACVF"/>
<feature type="compositionally biased region" description="Basic and acidic residues" evidence="1">
    <location>
        <begin position="712"/>
        <end position="728"/>
    </location>
</feature>
<protein>
    <recommendedName>
        <fullName evidence="4">PH domain-containing protein</fullName>
    </recommendedName>
</protein>
<proteinExistence type="predicted"/>
<feature type="region of interest" description="Disordered" evidence="1">
    <location>
        <begin position="646"/>
        <end position="847"/>
    </location>
</feature>
<feature type="compositionally biased region" description="Pro residues" evidence="1">
    <location>
        <begin position="831"/>
        <end position="847"/>
    </location>
</feature>
<dbReference type="OrthoDB" id="1749473at2759"/>
<evidence type="ECO:0000313" key="2">
    <source>
        <dbReference type="EMBL" id="ETS82589.1"/>
    </source>
</evidence>
<feature type="region of interest" description="Disordered" evidence="1">
    <location>
        <begin position="132"/>
        <end position="164"/>
    </location>
</feature>
<feature type="compositionally biased region" description="Basic and acidic residues" evidence="1">
    <location>
        <begin position="204"/>
        <end position="221"/>
    </location>
</feature>
<gene>
    <name evidence="2" type="ORF">PFICI_04465</name>
</gene>
<dbReference type="eggNOG" id="ENOG502S4CD">
    <property type="taxonomic scope" value="Eukaryota"/>
</dbReference>
<feature type="region of interest" description="Disordered" evidence="1">
    <location>
        <begin position="585"/>
        <end position="615"/>
    </location>
</feature>
<feature type="compositionally biased region" description="Low complexity" evidence="1">
    <location>
        <begin position="148"/>
        <end position="159"/>
    </location>
</feature>
<dbReference type="STRING" id="1229662.W3X979"/>
<feature type="region of interest" description="Disordered" evidence="1">
    <location>
        <begin position="1"/>
        <end position="103"/>
    </location>
</feature>
<dbReference type="AlphaFoldDB" id="W3X979"/>
<organism evidence="2 3">
    <name type="scientific">Pestalotiopsis fici (strain W106-1 / CGMCC3.15140)</name>
    <dbReference type="NCBI Taxonomy" id="1229662"/>
    <lineage>
        <taxon>Eukaryota</taxon>
        <taxon>Fungi</taxon>
        <taxon>Dikarya</taxon>
        <taxon>Ascomycota</taxon>
        <taxon>Pezizomycotina</taxon>
        <taxon>Sordariomycetes</taxon>
        <taxon>Xylariomycetidae</taxon>
        <taxon>Amphisphaeriales</taxon>
        <taxon>Sporocadaceae</taxon>
        <taxon>Pestalotiopsis</taxon>
    </lineage>
</organism>
<feature type="compositionally biased region" description="Polar residues" evidence="1">
    <location>
        <begin position="420"/>
        <end position="433"/>
    </location>
</feature>
<evidence type="ECO:0000313" key="3">
    <source>
        <dbReference type="Proteomes" id="UP000030651"/>
    </source>
</evidence>
<evidence type="ECO:0008006" key="4">
    <source>
        <dbReference type="Google" id="ProtNLM"/>
    </source>
</evidence>
<accession>W3X979</accession>
<feature type="region of interest" description="Disordered" evidence="1">
    <location>
        <begin position="204"/>
        <end position="230"/>
    </location>
</feature>
<dbReference type="InParanoid" id="W3X979"/>
<feature type="compositionally biased region" description="Polar residues" evidence="1">
    <location>
        <begin position="447"/>
        <end position="474"/>
    </location>
</feature>
<feature type="compositionally biased region" description="Polar residues" evidence="1">
    <location>
        <begin position="491"/>
        <end position="513"/>
    </location>
</feature>
<feature type="compositionally biased region" description="Basic and acidic residues" evidence="1">
    <location>
        <begin position="434"/>
        <end position="446"/>
    </location>
</feature>
<dbReference type="EMBL" id="KI912111">
    <property type="protein sequence ID" value="ETS82589.1"/>
    <property type="molecule type" value="Genomic_DNA"/>
</dbReference>
<dbReference type="RefSeq" id="XP_007831237.1">
    <property type="nucleotide sequence ID" value="XM_007833046.1"/>
</dbReference>
<dbReference type="Proteomes" id="UP000030651">
    <property type="component" value="Unassembled WGS sequence"/>
</dbReference>